<dbReference type="PRINTS" id="PR01790">
    <property type="entry name" value="SMP30FAMILY"/>
</dbReference>
<evidence type="ECO:0000313" key="5">
    <source>
        <dbReference type="Proteomes" id="UP000515518"/>
    </source>
</evidence>
<protein>
    <submittedName>
        <fullName evidence="4">SMP-30/gluconolactonase/LRE family protein</fullName>
    </submittedName>
</protein>
<dbReference type="Proteomes" id="UP000515518">
    <property type="component" value="Plasmid p_1"/>
</dbReference>
<evidence type="ECO:0000256" key="2">
    <source>
        <dbReference type="PIRSR" id="PIRSR605511-2"/>
    </source>
</evidence>
<name>A0A7G6RPH8_RHILV</name>
<dbReference type="PANTHER" id="PTHR47572">
    <property type="entry name" value="LIPOPROTEIN-RELATED"/>
    <property type="match status" value="1"/>
</dbReference>
<feature type="binding site" evidence="2">
    <location>
        <position position="99"/>
    </location>
    <ligand>
        <name>substrate</name>
    </ligand>
</feature>
<dbReference type="PANTHER" id="PTHR47572:SF5">
    <property type="entry name" value="BLR2277 PROTEIN"/>
    <property type="match status" value="1"/>
</dbReference>
<dbReference type="InterPro" id="IPR005511">
    <property type="entry name" value="SMP-30"/>
</dbReference>
<evidence type="ECO:0000313" key="4">
    <source>
        <dbReference type="EMBL" id="QND44160.1"/>
    </source>
</evidence>
<keyword evidence="4" id="KW-0614">Plasmid</keyword>
<feature type="binding site" evidence="2">
    <location>
        <position position="196"/>
    </location>
    <ligand>
        <name>a divalent metal cation</name>
        <dbReference type="ChEBI" id="CHEBI:60240"/>
    </ligand>
</feature>
<feature type="binding site" evidence="2">
    <location>
        <position position="17"/>
    </location>
    <ligand>
        <name>a divalent metal cation</name>
        <dbReference type="ChEBI" id="CHEBI:60240"/>
    </ligand>
</feature>
<dbReference type="Gene3D" id="2.120.10.30">
    <property type="entry name" value="TolB, C-terminal domain"/>
    <property type="match status" value="1"/>
</dbReference>
<reference evidence="5" key="1">
    <citation type="journal article" date="2020" name="Mol. Plant Microbe">
        <title>Rhizobial microsymbionts of the narrowly endemic Oxytropis species growing in Kamchatka are characterized by significant genetic diversity and possess a set of genes that are associated with T3SS and T6SS secretion systems and can affect the development of symbiosis.</title>
        <authorList>
            <person name="Safronova V."/>
            <person name="Guro P."/>
            <person name="Sazanova A."/>
            <person name="Kuznetsova I."/>
            <person name="Belimov A."/>
            <person name="Yakubov V."/>
            <person name="Chirak E."/>
            <person name="Afonin A."/>
            <person name="Gogolev Y."/>
            <person name="Andronov E."/>
            <person name="Tikhonovich I."/>
        </authorList>
    </citation>
    <scope>NUCLEOTIDE SEQUENCE [LARGE SCALE GENOMIC DNA]</scope>
    <source>
        <strain evidence="5">RCAM0610</strain>
        <plasmid evidence="5">p_1</plasmid>
    </source>
</reference>
<dbReference type="AlphaFoldDB" id="A0A7G6RPH8"/>
<dbReference type="InterPro" id="IPR011042">
    <property type="entry name" value="6-blade_b-propeller_TolB-like"/>
</dbReference>
<dbReference type="Pfam" id="PF08450">
    <property type="entry name" value="SGL"/>
    <property type="match status" value="1"/>
</dbReference>
<evidence type="ECO:0000259" key="3">
    <source>
        <dbReference type="Pfam" id="PF08450"/>
    </source>
</evidence>
<accession>A0A7G6RPH8</accession>
<geneLocation type="plasmid" evidence="4 5">
    <name>p_1</name>
</geneLocation>
<evidence type="ECO:0000256" key="1">
    <source>
        <dbReference type="PIRSR" id="PIRSR605511-1"/>
    </source>
</evidence>
<feature type="binding site" evidence="2">
    <location>
        <position position="117"/>
    </location>
    <ligand>
        <name>substrate</name>
    </ligand>
</feature>
<feature type="active site" description="Proton donor/acceptor" evidence="1">
    <location>
        <position position="196"/>
    </location>
</feature>
<dbReference type="InterPro" id="IPR051262">
    <property type="entry name" value="SMP-30/CGR1_Lactonase"/>
</dbReference>
<dbReference type="SUPFAM" id="SSF63829">
    <property type="entry name" value="Calcium-dependent phosphotriesterase"/>
    <property type="match status" value="1"/>
</dbReference>
<keyword evidence="2" id="KW-0479">Metal-binding</keyword>
<proteinExistence type="predicted"/>
<feature type="domain" description="SMP-30/Gluconolactonase/LRE-like region" evidence="3">
    <location>
        <begin position="17"/>
        <end position="252"/>
    </location>
</feature>
<keyword evidence="2" id="KW-0862">Zinc</keyword>
<sequence>MRHLHAQRFADDFIFLESPKWRDGRLWVSDVFDHRVYSISPEGEREVVCQVPHRPSGLGFLPDGSLIIVSSKDKRLLRFHGGKTEEYADLSAHAAGDVNDFAVDELGRIYVGNFGYDYDAGETPRSTSLHRVDLDGSITEVAKGVEFPNGAVVIDAGRTLVVAETWVGRLTAFDLAADGTLSGSRVFADMGERQPDGICADAEGAVWVACFNTGEFVRVLEGGEVTDHFQFEGRGVSCTLGGFDGRQLFLSTYLGPSECIAAKRPQGRLVHSQGRCADERFLTRACAQPHQNNQFPSNRHRLFEIQI</sequence>
<organism evidence="4 5">
    <name type="scientific">Rhizobium leguminosarum bv. viciae</name>
    <dbReference type="NCBI Taxonomy" id="387"/>
    <lineage>
        <taxon>Bacteria</taxon>
        <taxon>Pseudomonadati</taxon>
        <taxon>Pseudomonadota</taxon>
        <taxon>Alphaproteobacteria</taxon>
        <taxon>Hyphomicrobiales</taxon>
        <taxon>Rhizobiaceae</taxon>
        <taxon>Rhizobium/Agrobacterium group</taxon>
        <taxon>Rhizobium</taxon>
    </lineage>
</organism>
<feature type="binding site" evidence="2">
    <location>
        <position position="149"/>
    </location>
    <ligand>
        <name>a divalent metal cation</name>
        <dbReference type="ChEBI" id="CHEBI:60240"/>
    </ligand>
</feature>
<dbReference type="EMBL" id="CP050552">
    <property type="protein sequence ID" value="QND44160.1"/>
    <property type="molecule type" value="Genomic_DNA"/>
</dbReference>
<dbReference type="GO" id="GO:0046872">
    <property type="term" value="F:metal ion binding"/>
    <property type="evidence" value="ECO:0007669"/>
    <property type="project" value="UniProtKB-KW"/>
</dbReference>
<comment type="cofactor">
    <cofactor evidence="2">
        <name>Zn(2+)</name>
        <dbReference type="ChEBI" id="CHEBI:29105"/>
    </cofactor>
    <text evidence="2">Binds 1 divalent metal cation per subunit.</text>
</comment>
<gene>
    <name evidence="4" type="ORF">HB770_34470</name>
</gene>
<dbReference type="InterPro" id="IPR013658">
    <property type="entry name" value="SGL"/>
</dbReference>